<protein>
    <recommendedName>
        <fullName evidence="4">Secreted protein</fullName>
    </recommendedName>
</protein>
<organism evidence="3">
    <name type="scientific">Anopheles darlingi</name>
    <name type="common">Mosquito</name>
    <dbReference type="NCBI Taxonomy" id="43151"/>
    <lineage>
        <taxon>Eukaryota</taxon>
        <taxon>Metazoa</taxon>
        <taxon>Ecdysozoa</taxon>
        <taxon>Arthropoda</taxon>
        <taxon>Hexapoda</taxon>
        <taxon>Insecta</taxon>
        <taxon>Pterygota</taxon>
        <taxon>Neoptera</taxon>
        <taxon>Endopterygota</taxon>
        <taxon>Diptera</taxon>
        <taxon>Nematocera</taxon>
        <taxon>Culicoidea</taxon>
        <taxon>Culicidae</taxon>
        <taxon>Anophelinae</taxon>
        <taxon>Anopheles</taxon>
    </lineage>
</organism>
<evidence type="ECO:0000313" key="3">
    <source>
        <dbReference type="EMBL" id="MBW80437.1"/>
    </source>
</evidence>
<keyword evidence="1" id="KW-0472">Membrane</keyword>
<accession>A0A2M4DSA9</accession>
<reference evidence="3" key="1">
    <citation type="submission" date="2018-01" db="EMBL/GenBank/DDBJ databases">
        <title>An insight into the sialome of Amazonian anophelines.</title>
        <authorList>
            <person name="Ribeiro J.M."/>
            <person name="Scarpassa V."/>
            <person name="Calvo E."/>
        </authorList>
    </citation>
    <scope>NUCLEOTIDE SEQUENCE</scope>
</reference>
<keyword evidence="1" id="KW-0812">Transmembrane</keyword>
<feature type="chain" id="PRO_5015005764" description="Secreted protein" evidence="2">
    <location>
        <begin position="19"/>
        <end position="363"/>
    </location>
</feature>
<keyword evidence="1" id="KW-1133">Transmembrane helix</keyword>
<feature type="signal peptide" evidence="2">
    <location>
        <begin position="1"/>
        <end position="18"/>
    </location>
</feature>
<name>A0A2M4DSA9_ANODA</name>
<dbReference type="EMBL" id="GGFL01016259">
    <property type="protein sequence ID" value="MBW80437.1"/>
    <property type="molecule type" value="Transcribed_RNA"/>
</dbReference>
<evidence type="ECO:0000256" key="2">
    <source>
        <dbReference type="SAM" id="SignalP"/>
    </source>
</evidence>
<evidence type="ECO:0008006" key="4">
    <source>
        <dbReference type="Google" id="ProtNLM"/>
    </source>
</evidence>
<evidence type="ECO:0000256" key="1">
    <source>
        <dbReference type="SAM" id="Phobius"/>
    </source>
</evidence>
<proteinExistence type="predicted"/>
<sequence>MLRCCLSLSLSLISSSSSLEHFSTWRAFRLVGCMTRLTPATSTTALLTTPISTSSTFTPSTWSTRTSSVHVTSVVSAITVVIISSAISLPVTVAAIALAAPSLSVAFWSTWSTTTSSHATGWGASHTTPPAHRAHRTHVVWLGSSLLYIYFLSGDGLFRSFQQFVHNLLGVERDEAKPFTLIFLLVERHLYLYNVAKLTEKYFDFLIAYFRREATNKNFPVASLRLLRVDFFVVDDMIPGRYDLLDGIGVLVDDKGEASRPACVGIRLHIDAFYIAVSTEVFFKILLIHSTVIVAHTLAIVTAAFGGTSVGCGGSTFVCGCATLISSRLIVSVILCSLLCTIHFSVLYFCHLLPSFVTELKKI</sequence>
<dbReference type="AlphaFoldDB" id="A0A2M4DSA9"/>
<keyword evidence="2" id="KW-0732">Signal</keyword>
<feature type="transmembrane region" description="Helical" evidence="1">
    <location>
        <begin position="329"/>
        <end position="353"/>
    </location>
</feature>